<dbReference type="EMBL" id="CM010635">
    <property type="protein sequence ID" value="RID50252.1"/>
    <property type="molecule type" value="Genomic_DNA"/>
</dbReference>
<reference evidence="1 2" key="1">
    <citation type="submission" date="2018-06" db="EMBL/GenBank/DDBJ databases">
        <title>WGS assembly of Brassica rapa FPsc.</title>
        <authorList>
            <person name="Bowman J."/>
            <person name="Kohchi T."/>
            <person name="Yamato K."/>
            <person name="Jenkins J."/>
            <person name="Shu S."/>
            <person name="Ishizaki K."/>
            <person name="Yamaoka S."/>
            <person name="Nishihama R."/>
            <person name="Nakamura Y."/>
            <person name="Berger F."/>
            <person name="Adam C."/>
            <person name="Aki S."/>
            <person name="Althoff F."/>
            <person name="Araki T."/>
            <person name="Arteaga-Vazquez M."/>
            <person name="Balasubrmanian S."/>
            <person name="Bauer D."/>
            <person name="Boehm C."/>
            <person name="Briginshaw L."/>
            <person name="Caballero-Perez J."/>
            <person name="Catarino B."/>
            <person name="Chen F."/>
            <person name="Chiyoda S."/>
            <person name="Chovatia M."/>
            <person name="Davies K."/>
            <person name="Delmans M."/>
            <person name="Demura T."/>
            <person name="Dierschke T."/>
            <person name="Dolan L."/>
            <person name="Dorantes-Acosta A."/>
            <person name="Eklund D."/>
            <person name="Florent S."/>
            <person name="Flores-Sandoval E."/>
            <person name="Fujiyama A."/>
            <person name="Fukuzawa H."/>
            <person name="Galik B."/>
            <person name="Grimanelli D."/>
            <person name="Grimwood J."/>
            <person name="Grossniklaus U."/>
            <person name="Hamada T."/>
            <person name="Haseloff J."/>
            <person name="Hetherington A."/>
            <person name="Higo A."/>
            <person name="Hirakawa Y."/>
            <person name="Hundley H."/>
            <person name="Ikeda Y."/>
            <person name="Inoue K."/>
            <person name="Inoue S."/>
            <person name="Ishida S."/>
            <person name="Jia Q."/>
            <person name="Kakita M."/>
            <person name="Kanazawa T."/>
            <person name="Kawai Y."/>
            <person name="Kawashima T."/>
            <person name="Kennedy M."/>
            <person name="Kinose K."/>
            <person name="Kinoshita T."/>
            <person name="Kohara Y."/>
            <person name="Koide E."/>
            <person name="Komatsu K."/>
            <person name="Kopischke S."/>
            <person name="Kubo M."/>
            <person name="Kyozuka J."/>
            <person name="Lagercrantz U."/>
            <person name="Lin S."/>
            <person name="Lindquist E."/>
            <person name="Lipzen A."/>
            <person name="Lu C."/>
            <person name="Luna E."/>
            <person name="Martienssen R."/>
            <person name="Minamino N."/>
            <person name="Mizutani M."/>
            <person name="Mizutani M."/>
            <person name="Mochizuki N."/>
            <person name="Monte I."/>
            <person name="Mosher R."/>
            <person name="Nagasaki H."/>
            <person name="Nakagami H."/>
            <person name="Naramoto S."/>
            <person name="Nishitani K."/>
            <person name="Ohtani M."/>
            <person name="Okamoto T."/>
            <person name="Okumura M."/>
            <person name="Phillips J."/>
            <person name="Pollak B."/>
            <person name="Reinders A."/>
            <person name="Roevekamp M."/>
            <person name="Sano R."/>
            <person name="Sawa S."/>
            <person name="Schmid M."/>
            <person name="Shirakawa M."/>
            <person name="Solano R."/>
            <person name="Spunde A."/>
            <person name="Suetsugu N."/>
            <person name="Sugano S."/>
            <person name="Sugiyama A."/>
            <person name="Sun R."/>
            <person name="Suzuki Y."/>
            <person name="Takenaka M."/>
            <person name="Takezawa D."/>
            <person name="Tomogane H."/>
            <person name="Tsuzuki M."/>
            <person name="Ueda T."/>
            <person name="Umeda M."/>
            <person name="Ward J."/>
            <person name="Watanabe Y."/>
            <person name="Yazaki K."/>
            <person name="Yokoyama R."/>
            <person name="Yoshitake Y."/>
            <person name="Yotsui I."/>
            <person name="Zachgo S."/>
            <person name="Schmutz J."/>
        </authorList>
    </citation>
    <scope>NUCLEOTIDE SEQUENCE [LARGE SCALE GENOMIC DNA]</scope>
    <source>
        <strain evidence="2">cv. B-3</strain>
    </source>
</reference>
<evidence type="ECO:0000313" key="1">
    <source>
        <dbReference type="EMBL" id="RID50252.1"/>
    </source>
</evidence>
<proteinExistence type="predicted"/>
<evidence type="ECO:0000313" key="2">
    <source>
        <dbReference type="Proteomes" id="UP000264353"/>
    </source>
</evidence>
<gene>
    <name evidence="1" type="ORF">BRARA_H00995</name>
</gene>
<sequence length="41" mass="5117">MPLNTIFKQDMISFNDTHPSSRRCFFTYKRMYRLINERTTR</sequence>
<protein>
    <submittedName>
        <fullName evidence="1">Uncharacterized protein</fullName>
    </submittedName>
</protein>
<accession>A0A397Y9V2</accession>
<name>A0A397Y9V2_BRACM</name>
<organism evidence="1 2">
    <name type="scientific">Brassica campestris</name>
    <name type="common">Field mustard</name>
    <dbReference type="NCBI Taxonomy" id="3711"/>
    <lineage>
        <taxon>Eukaryota</taxon>
        <taxon>Viridiplantae</taxon>
        <taxon>Streptophyta</taxon>
        <taxon>Embryophyta</taxon>
        <taxon>Tracheophyta</taxon>
        <taxon>Spermatophyta</taxon>
        <taxon>Magnoliopsida</taxon>
        <taxon>eudicotyledons</taxon>
        <taxon>Gunneridae</taxon>
        <taxon>Pentapetalae</taxon>
        <taxon>rosids</taxon>
        <taxon>malvids</taxon>
        <taxon>Brassicales</taxon>
        <taxon>Brassicaceae</taxon>
        <taxon>Brassiceae</taxon>
        <taxon>Brassica</taxon>
    </lineage>
</organism>
<dbReference type="Proteomes" id="UP000264353">
    <property type="component" value="Chromosome A8"/>
</dbReference>
<dbReference type="AlphaFoldDB" id="A0A397Y9V2"/>